<organism evidence="3 4">
    <name type="scientific">Citrobacter youngae ATCC 29220</name>
    <dbReference type="NCBI Taxonomy" id="500640"/>
    <lineage>
        <taxon>Bacteria</taxon>
        <taxon>Pseudomonadati</taxon>
        <taxon>Pseudomonadota</taxon>
        <taxon>Gammaproteobacteria</taxon>
        <taxon>Enterobacterales</taxon>
        <taxon>Enterobacteriaceae</taxon>
        <taxon>Citrobacter</taxon>
        <taxon>Citrobacter freundii complex</taxon>
    </lineage>
</organism>
<evidence type="ECO:0000313" key="3">
    <source>
        <dbReference type="EMBL" id="EFE05848.1"/>
    </source>
</evidence>
<dbReference type="FunFam" id="2.40.30.10:FF:000055">
    <property type="entry name" value="Siderophore-interacting family protein"/>
    <property type="match status" value="1"/>
</dbReference>
<dbReference type="Proteomes" id="UP000003880">
    <property type="component" value="Unassembled WGS sequence"/>
</dbReference>
<dbReference type="FunFam" id="3.40.50.80:FF:000022">
    <property type="entry name" value="Siderophore-interacting family protein"/>
    <property type="match status" value="1"/>
</dbReference>
<dbReference type="PANTHER" id="PTHR30157">
    <property type="entry name" value="FERRIC REDUCTASE, NADPH-DEPENDENT"/>
    <property type="match status" value="1"/>
</dbReference>
<dbReference type="PANTHER" id="PTHR30157:SF0">
    <property type="entry name" value="NADPH-DEPENDENT FERRIC-CHELATE REDUCTASE"/>
    <property type="match status" value="1"/>
</dbReference>
<dbReference type="GO" id="GO:0016491">
    <property type="term" value="F:oxidoreductase activity"/>
    <property type="evidence" value="ECO:0007669"/>
    <property type="project" value="InterPro"/>
</dbReference>
<dbReference type="CDD" id="cd06193">
    <property type="entry name" value="siderophore_interacting"/>
    <property type="match status" value="1"/>
</dbReference>
<evidence type="ECO:0000256" key="1">
    <source>
        <dbReference type="ARBA" id="ARBA00035644"/>
    </source>
</evidence>
<dbReference type="Pfam" id="PF08021">
    <property type="entry name" value="FAD_binding_9"/>
    <property type="match status" value="1"/>
</dbReference>
<dbReference type="SUPFAM" id="SSF63380">
    <property type="entry name" value="Riboflavin synthase domain-like"/>
    <property type="match status" value="1"/>
</dbReference>
<proteinExistence type="inferred from homology"/>
<dbReference type="PROSITE" id="PS51384">
    <property type="entry name" value="FAD_FR"/>
    <property type="match status" value="1"/>
</dbReference>
<dbReference type="eggNOG" id="COG2375">
    <property type="taxonomic scope" value="Bacteria"/>
</dbReference>
<comment type="similarity">
    <text evidence="1">Belongs to the SIP oxidoreductase family.</text>
</comment>
<name>D4BJI3_9ENTR</name>
<dbReference type="AlphaFoldDB" id="D4BJI3"/>
<dbReference type="InterPro" id="IPR017927">
    <property type="entry name" value="FAD-bd_FR_type"/>
</dbReference>
<sequence>MGKHQSNGGYIKKCLAIFFISNHYHLKMSLDISYYLHKGEKMTKNTSRYPQRVHNELRFRELTVLRVERISAGFQRIVLGGDALDGFSSHGFDDHTKVFFPEPGSHFVPPVVTDEGIVWADGVRPLSRDYTPLYDETRHELALDFYIHDGGVASSWAMNAREGDKLTIGGPRGSLVVPEEYAYQVYVCDESGMPALRRRLESLNRLAVRPNVTALVSVQDAAYQDYFAHLDGFTIHWFIGHDERAVNDHLSRLSVPADDYFIWITGEGKVVKNLSARFETRAFDQQLVRATAYWHQRR</sequence>
<dbReference type="EMBL" id="ABWL02000026">
    <property type="protein sequence ID" value="EFE05848.1"/>
    <property type="molecule type" value="Genomic_DNA"/>
</dbReference>
<dbReference type="InterPro" id="IPR013113">
    <property type="entry name" value="SIP_FAD-bd"/>
</dbReference>
<accession>D4BJI3</accession>
<dbReference type="Gene3D" id="2.40.30.10">
    <property type="entry name" value="Translation factors"/>
    <property type="match status" value="1"/>
</dbReference>
<protein>
    <submittedName>
        <fullName evidence="3">Siderophore-interacting FAD-binding domain protein</fullName>
    </submittedName>
</protein>
<dbReference type="InterPro" id="IPR039261">
    <property type="entry name" value="FNR_nucleotide-bd"/>
</dbReference>
<dbReference type="HOGENOM" id="CLU_040923_4_0_6"/>
<feature type="domain" description="FAD-binding FR-type" evidence="2">
    <location>
        <begin position="57"/>
        <end position="178"/>
    </location>
</feature>
<comment type="caution">
    <text evidence="3">The sequence shown here is derived from an EMBL/GenBank/DDBJ whole genome shotgun (WGS) entry which is preliminary data.</text>
</comment>
<reference evidence="3 4" key="1">
    <citation type="submission" date="2010-02" db="EMBL/GenBank/DDBJ databases">
        <authorList>
            <person name="Weinstock G."/>
            <person name="Sodergren E."/>
            <person name="Clifton S."/>
            <person name="Fulton L."/>
            <person name="Fulton B."/>
            <person name="Courtney L."/>
            <person name="Fronick C."/>
            <person name="Harrison M."/>
            <person name="Strong C."/>
            <person name="Farmer C."/>
            <person name="Delahaunty K."/>
            <person name="Markovic C."/>
            <person name="Hall O."/>
            <person name="Minx P."/>
            <person name="Tomlinson C."/>
            <person name="Mitreva M."/>
            <person name="Nelson J."/>
            <person name="Hou S."/>
            <person name="Wollam A."/>
            <person name="Pepin K.H."/>
            <person name="Johnson M."/>
            <person name="Bhonagiri V."/>
            <person name="Zhang X."/>
            <person name="Suruliraj S."/>
            <person name="Warren W."/>
            <person name="Chinwalla A."/>
            <person name="Mardis E.R."/>
            <person name="Wilson R.K."/>
        </authorList>
    </citation>
    <scope>NUCLEOTIDE SEQUENCE [LARGE SCALE GENOMIC DNA]</scope>
    <source>
        <strain evidence="3 4">ATCC 29220</strain>
    </source>
</reference>
<dbReference type="InterPro" id="IPR039374">
    <property type="entry name" value="SIP_fam"/>
</dbReference>
<dbReference type="InterPro" id="IPR017938">
    <property type="entry name" value="Riboflavin_synthase-like_b-brl"/>
</dbReference>
<gene>
    <name evidence="3" type="ORF">CIT292_10826</name>
</gene>
<dbReference type="InterPro" id="IPR007037">
    <property type="entry name" value="SIP_rossman_dom"/>
</dbReference>
<dbReference type="Gene3D" id="3.40.50.80">
    <property type="entry name" value="Nucleotide-binding domain of ferredoxin-NADP reductase (FNR) module"/>
    <property type="match status" value="1"/>
</dbReference>
<dbReference type="Pfam" id="PF04954">
    <property type="entry name" value="SIP"/>
    <property type="match status" value="1"/>
</dbReference>
<evidence type="ECO:0000313" key="4">
    <source>
        <dbReference type="Proteomes" id="UP000003880"/>
    </source>
</evidence>
<evidence type="ECO:0000259" key="2">
    <source>
        <dbReference type="PROSITE" id="PS51384"/>
    </source>
</evidence>